<evidence type="ECO:0000256" key="1">
    <source>
        <dbReference type="SAM" id="Phobius"/>
    </source>
</evidence>
<dbReference type="EMBL" id="JALIDZ010000001">
    <property type="protein sequence ID" value="MCT8970470.1"/>
    <property type="molecule type" value="Genomic_DNA"/>
</dbReference>
<sequence length="249" mass="27411">MTTPILILSGLAALAFIAAHLFIGRLVFLEGRPRHALLSFAGGVAVTYVFLHVLPELAGHQHTFARELHLSDSAAEAWVYLIALAGLVFFFGLDNAARRSRGRRLAATGESRLEREVKGLHLASFFFFNFLIGYLLLHREQAGYWSLAIYVVAMLLHLSTSDFGQRQEHPEDYDSETRWVLAAGVSVGWLVGALDTEVPPILIGFLFAFLAGGVIMNTLKEELPEDKDSRFLPFAAGAAAYAALLLLIR</sequence>
<evidence type="ECO:0000313" key="3">
    <source>
        <dbReference type="Proteomes" id="UP001320898"/>
    </source>
</evidence>
<keyword evidence="1" id="KW-0472">Membrane</keyword>
<comment type="caution">
    <text evidence="2">The sequence shown here is derived from an EMBL/GenBank/DDBJ whole genome shotgun (WGS) entry which is preliminary data.</text>
</comment>
<evidence type="ECO:0008006" key="4">
    <source>
        <dbReference type="Google" id="ProtNLM"/>
    </source>
</evidence>
<evidence type="ECO:0000313" key="2">
    <source>
        <dbReference type="EMBL" id="MCT8970470.1"/>
    </source>
</evidence>
<feature type="transmembrane region" description="Helical" evidence="1">
    <location>
        <begin position="201"/>
        <end position="219"/>
    </location>
</feature>
<dbReference type="AlphaFoldDB" id="A0AAW5QR74"/>
<proteinExistence type="predicted"/>
<keyword evidence="1" id="KW-0812">Transmembrane</keyword>
<keyword evidence="3" id="KW-1185">Reference proteome</keyword>
<name>A0AAW5QR74_9HYPH</name>
<organism evidence="2 3">
    <name type="scientific">Microbaculum marinisediminis</name>
    <dbReference type="NCBI Taxonomy" id="2931392"/>
    <lineage>
        <taxon>Bacteria</taxon>
        <taxon>Pseudomonadati</taxon>
        <taxon>Pseudomonadota</taxon>
        <taxon>Alphaproteobacteria</taxon>
        <taxon>Hyphomicrobiales</taxon>
        <taxon>Tepidamorphaceae</taxon>
        <taxon>Microbaculum</taxon>
    </lineage>
</organism>
<keyword evidence="1" id="KW-1133">Transmembrane helix</keyword>
<dbReference type="RefSeq" id="WP_261614037.1">
    <property type="nucleotide sequence ID" value="NZ_JALIDZ010000001.1"/>
</dbReference>
<protein>
    <recommendedName>
        <fullName evidence="4">ZIP Zinc transporter</fullName>
    </recommendedName>
</protein>
<accession>A0AAW5QR74</accession>
<feature type="transmembrane region" description="Helical" evidence="1">
    <location>
        <begin position="35"/>
        <end position="54"/>
    </location>
</feature>
<feature type="transmembrane region" description="Helical" evidence="1">
    <location>
        <begin position="77"/>
        <end position="96"/>
    </location>
</feature>
<feature type="transmembrane region" description="Helical" evidence="1">
    <location>
        <begin position="231"/>
        <end position="248"/>
    </location>
</feature>
<feature type="transmembrane region" description="Helical" evidence="1">
    <location>
        <begin position="117"/>
        <end position="136"/>
    </location>
</feature>
<reference evidence="2 3" key="1">
    <citation type="submission" date="2022-04" db="EMBL/GenBank/DDBJ databases">
        <authorList>
            <person name="Ye Y.-Q."/>
            <person name="Du Z.-J."/>
        </authorList>
    </citation>
    <scope>NUCLEOTIDE SEQUENCE [LARGE SCALE GENOMIC DNA]</scope>
    <source>
        <strain evidence="2 3">A6E488</strain>
    </source>
</reference>
<feature type="transmembrane region" description="Helical" evidence="1">
    <location>
        <begin position="142"/>
        <end position="158"/>
    </location>
</feature>
<feature type="transmembrane region" description="Helical" evidence="1">
    <location>
        <begin position="6"/>
        <end position="28"/>
    </location>
</feature>
<dbReference type="Proteomes" id="UP001320898">
    <property type="component" value="Unassembled WGS sequence"/>
</dbReference>
<gene>
    <name evidence="2" type="ORF">MUB46_01215</name>
</gene>